<keyword evidence="1" id="KW-0812">Transmembrane</keyword>
<dbReference type="EMBL" id="PIOC01000016">
    <property type="protein sequence ID" value="RDW18695.1"/>
    <property type="molecule type" value="Genomic_DNA"/>
</dbReference>
<protein>
    <submittedName>
        <fullName evidence="2">Uncharacterized protein</fullName>
    </submittedName>
</protein>
<dbReference type="Pfam" id="PF17428">
    <property type="entry name" value="DUF5412"/>
    <property type="match status" value="1"/>
</dbReference>
<proteinExistence type="predicted"/>
<reference evidence="3" key="1">
    <citation type="submission" date="2017-11" db="EMBL/GenBank/DDBJ databases">
        <authorList>
            <person name="Zhu W."/>
        </authorList>
    </citation>
    <scope>NUCLEOTIDE SEQUENCE [LARGE SCALE GENOMIC DNA]</scope>
    <source>
        <strain evidence="3">CAU 1183</strain>
    </source>
</reference>
<organism evidence="2 3">
    <name type="scientific">Oceanobacillus arenosus</name>
    <dbReference type="NCBI Taxonomy" id="1229153"/>
    <lineage>
        <taxon>Bacteria</taxon>
        <taxon>Bacillati</taxon>
        <taxon>Bacillota</taxon>
        <taxon>Bacilli</taxon>
        <taxon>Bacillales</taxon>
        <taxon>Bacillaceae</taxon>
        <taxon>Oceanobacillus</taxon>
    </lineage>
</organism>
<accession>A0A3D8PUT6</accession>
<dbReference type="OrthoDB" id="2452314at2"/>
<dbReference type="Proteomes" id="UP000257143">
    <property type="component" value="Unassembled WGS sequence"/>
</dbReference>
<dbReference type="InterPro" id="IPR035406">
    <property type="entry name" value="DUF5412"/>
</dbReference>
<evidence type="ECO:0000313" key="3">
    <source>
        <dbReference type="Proteomes" id="UP000257143"/>
    </source>
</evidence>
<feature type="transmembrane region" description="Helical" evidence="1">
    <location>
        <begin position="7"/>
        <end position="26"/>
    </location>
</feature>
<dbReference type="AlphaFoldDB" id="A0A3D8PUT6"/>
<name>A0A3D8PUT6_9BACI</name>
<evidence type="ECO:0000313" key="2">
    <source>
        <dbReference type="EMBL" id="RDW18695.1"/>
    </source>
</evidence>
<keyword evidence="1" id="KW-1133">Transmembrane helix</keyword>
<dbReference type="RefSeq" id="WP_115773155.1">
    <property type="nucleotide sequence ID" value="NZ_PIOC01000016.1"/>
</dbReference>
<comment type="caution">
    <text evidence="2">The sequence shown here is derived from an EMBL/GenBank/DDBJ whole genome shotgun (WGS) entry which is preliminary data.</text>
</comment>
<evidence type="ECO:0000256" key="1">
    <source>
        <dbReference type="SAM" id="Phobius"/>
    </source>
</evidence>
<keyword evidence="3" id="KW-1185">Reference proteome</keyword>
<sequence>MRKRYKTLILIIIAILLVIGYKKYFFTFDSLGEGTYYKGPVDSPNGIYTADSYFKHWGGATGGANI</sequence>
<gene>
    <name evidence="2" type="ORF">CWR48_10245</name>
</gene>
<keyword evidence="1" id="KW-0472">Membrane</keyword>